<dbReference type="Pfam" id="PF20313">
    <property type="entry name" value="DUF6609"/>
    <property type="match status" value="1"/>
</dbReference>
<keyword evidence="1" id="KW-1133">Transmembrane helix</keyword>
<dbReference type="EMBL" id="JACHMY010000001">
    <property type="protein sequence ID" value="MBB5833524.1"/>
    <property type="molecule type" value="Genomic_DNA"/>
</dbReference>
<keyword evidence="1" id="KW-0472">Membrane</keyword>
<feature type="transmembrane region" description="Helical" evidence="1">
    <location>
        <begin position="131"/>
        <end position="150"/>
    </location>
</feature>
<name>A0A7W9J0R4_9ACTN</name>
<feature type="transmembrane region" description="Helical" evidence="1">
    <location>
        <begin position="41"/>
        <end position="63"/>
    </location>
</feature>
<keyword evidence="3" id="KW-1185">Reference proteome</keyword>
<evidence type="ECO:0000256" key="1">
    <source>
        <dbReference type="SAM" id="Phobius"/>
    </source>
</evidence>
<dbReference type="RefSeq" id="WP_184793401.1">
    <property type="nucleotide sequence ID" value="NZ_JACHMY010000001.1"/>
</dbReference>
<evidence type="ECO:0000313" key="3">
    <source>
        <dbReference type="Proteomes" id="UP000549971"/>
    </source>
</evidence>
<gene>
    <name evidence="2" type="ORF">HDA39_000258</name>
</gene>
<feature type="transmembrane region" description="Helical" evidence="1">
    <location>
        <begin position="75"/>
        <end position="95"/>
    </location>
</feature>
<keyword evidence="1" id="KW-0812">Transmembrane</keyword>
<reference evidence="2 3" key="1">
    <citation type="submission" date="2020-08" db="EMBL/GenBank/DDBJ databases">
        <title>Sequencing the genomes of 1000 actinobacteria strains.</title>
        <authorList>
            <person name="Klenk H.-P."/>
        </authorList>
    </citation>
    <scope>NUCLEOTIDE SEQUENCE [LARGE SCALE GENOMIC DNA]</scope>
    <source>
        <strain evidence="2 3">DSM 28967</strain>
    </source>
</reference>
<evidence type="ECO:0000313" key="2">
    <source>
        <dbReference type="EMBL" id="MBB5833524.1"/>
    </source>
</evidence>
<feature type="transmembrane region" description="Helical" evidence="1">
    <location>
        <begin position="107"/>
        <end position="125"/>
    </location>
</feature>
<feature type="transmembrane region" description="Helical" evidence="1">
    <location>
        <begin position="16"/>
        <end position="34"/>
    </location>
</feature>
<sequence>MDLITDFTGMAKTFPLMRGGGALLVLVGLGLVVGGVGGRRWFLPGLITGAALAVLVMMVGGITKTIFEGLGYPAIYQYVAFGIGIVAEVGLVNLVVAKVPDRTSREFWLWILLVVGVHFLILAFSHGPICGLLGLLCILNAGLGLLVPGIPYRALWITDGVLKIAAGSSMVLLSY</sequence>
<protein>
    <submittedName>
        <fullName evidence="2">Uncharacterized protein</fullName>
    </submittedName>
</protein>
<comment type="caution">
    <text evidence="2">The sequence shown here is derived from an EMBL/GenBank/DDBJ whole genome shotgun (WGS) entry which is preliminary data.</text>
</comment>
<accession>A0A7W9J0R4</accession>
<dbReference type="InterPro" id="IPR046717">
    <property type="entry name" value="DUF6609"/>
</dbReference>
<proteinExistence type="predicted"/>
<dbReference type="Proteomes" id="UP000549971">
    <property type="component" value="Unassembled WGS sequence"/>
</dbReference>
<organism evidence="2 3">
    <name type="scientific">Kribbella italica</name>
    <dbReference type="NCBI Taxonomy" id="1540520"/>
    <lineage>
        <taxon>Bacteria</taxon>
        <taxon>Bacillati</taxon>
        <taxon>Actinomycetota</taxon>
        <taxon>Actinomycetes</taxon>
        <taxon>Propionibacteriales</taxon>
        <taxon>Kribbellaceae</taxon>
        <taxon>Kribbella</taxon>
    </lineage>
</organism>
<dbReference type="AlphaFoldDB" id="A0A7W9J0R4"/>